<dbReference type="Gene3D" id="3.30.460.10">
    <property type="entry name" value="Beta Polymerase, domain 2"/>
    <property type="match status" value="1"/>
</dbReference>
<keyword evidence="5 7" id="KW-0694">RNA-binding</keyword>
<feature type="domain" description="Polymerase A arginine-rich C-terminal" evidence="11">
    <location>
        <begin position="353"/>
        <end position="469"/>
    </location>
</feature>
<name>A0A6F8PPK0_9GAMM</name>
<evidence type="ECO:0000256" key="9">
    <source>
        <dbReference type="SAM" id="MobiDB-lite"/>
    </source>
</evidence>
<dbReference type="HAMAP" id="MF_00957">
    <property type="entry name" value="PolyA_pol"/>
    <property type="match status" value="1"/>
</dbReference>
<dbReference type="InterPro" id="IPR032828">
    <property type="entry name" value="PolyA_RNA-bd"/>
</dbReference>
<keyword evidence="1 7" id="KW-0507">mRNA processing</keyword>
<evidence type="ECO:0000313" key="14">
    <source>
        <dbReference type="Proteomes" id="UP000501466"/>
    </source>
</evidence>
<dbReference type="Pfam" id="PF01743">
    <property type="entry name" value="PolyA_pol"/>
    <property type="match status" value="1"/>
</dbReference>
<dbReference type="InterPro" id="IPR043519">
    <property type="entry name" value="NT_sf"/>
</dbReference>
<dbReference type="AlphaFoldDB" id="A0A6F8PPK0"/>
<dbReference type="CDD" id="cd05398">
    <property type="entry name" value="NT_ClassII-CCAase"/>
    <property type="match status" value="1"/>
</dbReference>
<gene>
    <name evidence="7 13" type="primary">pcnB</name>
    <name evidence="13" type="ORF">THMIRHAT_17890</name>
</gene>
<evidence type="ECO:0000256" key="7">
    <source>
        <dbReference type="HAMAP-Rule" id="MF_00957"/>
    </source>
</evidence>
<dbReference type="NCBIfam" id="TIGR01942">
    <property type="entry name" value="pcnB"/>
    <property type="match status" value="1"/>
</dbReference>
<sequence>MQKIIRKIRAFLSPQTPVKSSHSPIPTVDLSAPVIIPRDQHGISRSQIDKPALDVLYGLKRAGYEAYLVGGAVRDLLLGLEPKDFDVVTNADPEQIQAVFKRQCTLIGRRFRLAHVRFGRNVIEVATFRGEGEASTSSSAIKKRFGRRQEPLRQVDDTGRLLRDNIYGSMDEDIWRRDFTVNSLYYNIRDFSIIDYAGALEDIEKGQLRLIGDPEERYREDPVRMIRAVRFAAKLGFKIEVATEKPLFELGSLLLDVSNARLFEEVLKLFHSGVGLEVFEKLRHYGLFEYIFPLTHQTLAYEDDHFPKMLVIEALKSTDARIQENKSVNPSFLFAAMLWEPMRDLMEQYQEEGESLQDALHHAANEVLNAQIKSTAIPKRFTAQMREIWVMQFRLPSRHGDKAQRLTEHPRFRAAYDFLGVRVAAGEEDLASLFDWWTQYQEKNPVEQVAFANDIEQPSRRKKRPRRNRNPYRKSSGAKANTGDL</sequence>
<feature type="domain" description="tRNA nucleotidyltransferase/poly(A) polymerase RNA and SrmB- binding" evidence="12">
    <location>
        <begin position="236"/>
        <end position="296"/>
    </location>
</feature>
<evidence type="ECO:0000256" key="1">
    <source>
        <dbReference type="ARBA" id="ARBA00022664"/>
    </source>
</evidence>
<accession>A0A6F8PPK0</accession>
<dbReference type="SUPFAM" id="SSF81891">
    <property type="entry name" value="Poly A polymerase C-terminal region-like"/>
    <property type="match status" value="1"/>
</dbReference>
<feature type="active site" evidence="7">
    <location>
        <position position="178"/>
    </location>
</feature>
<keyword evidence="2 7" id="KW-0808">Transferase</keyword>
<evidence type="ECO:0000256" key="5">
    <source>
        <dbReference type="ARBA" id="ARBA00022884"/>
    </source>
</evidence>
<evidence type="ECO:0000259" key="10">
    <source>
        <dbReference type="Pfam" id="PF01743"/>
    </source>
</evidence>
<dbReference type="GO" id="GO:0005524">
    <property type="term" value="F:ATP binding"/>
    <property type="evidence" value="ECO:0007669"/>
    <property type="project" value="UniProtKB-UniRule"/>
</dbReference>
<dbReference type="GO" id="GO:0043633">
    <property type="term" value="P:polyadenylation-dependent RNA catabolic process"/>
    <property type="evidence" value="ECO:0007669"/>
    <property type="project" value="InterPro"/>
</dbReference>
<organism evidence="13 14">
    <name type="scientific">Thiosulfativibrio zosterae</name>
    <dbReference type="NCBI Taxonomy" id="2675053"/>
    <lineage>
        <taxon>Bacteria</taxon>
        <taxon>Pseudomonadati</taxon>
        <taxon>Pseudomonadota</taxon>
        <taxon>Gammaproteobacteria</taxon>
        <taxon>Thiotrichales</taxon>
        <taxon>Piscirickettsiaceae</taxon>
        <taxon>Thiosulfativibrio</taxon>
    </lineage>
</organism>
<feature type="domain" description="Poly A polymerase head" evidence="10">
    <location>
        <begin position="66"/>
        <end position="209"/>
    </location>
</feature>
<dbReference type="Pfam" id="PF12627">
    <property type="entry name" value="PolyA_pol_RNAbd"/>
    <property type="match status" value="1"/>
</dbReference>
<comment type="catalytic activity">
    <reaction evidence="7">
        <text>RNA(n) + ATP = RNA(n)-3'-adenine ribonucleotide + diphosphate</text>
        <dbReference type="Rhea" id="RHEA:11332"/>
        <dbReference type="Rhea" id="RHEA-COMP:14527"/>
        <dbReference type="Rhea" id="RHEA-COMP:17347"/>
        <dbReference type="ChEBI" id="CHEBI:30616"/>
        <dbReference type="ChEBI" id="CHEBI:33019"/>
        <dbReference type="ChEBI" id="CHEBI:140395"/>
        <dbReference type="ChEBI" id="CHEBI:173115"/>
        <dbReference type="EC" id="2.7.7.19"/>
    </reaction>
</comment>
<evidence type="ECO:0000259" key="11">
    <source>
        <dbReference type="Pfam" id="PF12626"/>
    </source>
</evidence>
<feature type="region of interest" description="Disordered" evidence="9">
    <location>
        <begin position="449"/>
        <end position="485"/>
    </location>
</feature>
<keyword evidence="14" id="KW-1185">Reference proteome</keyword>
<dbReference type="FunFam" id="3.30.460.10:FF:000035">
    <property type="entry name" value="Poly(A) polymerase I"/>
    <property type="match status" value="1"/>
</dbReference>
<dbReference type="EMBL" id="AP021888">
    <property type="protein sequence ID" value="BBP44043.1"/>
    <property type="molecule type" value="Genomic_DNA"/>
</dbReference>
<dbReference type="KEGG" id="tzo:THMIRHAT_17890"/>
<dbReference type="Gene3D" id="1.10.3090.10">
    <property type="entry name" value="cca-adding enzyme, domain 2"/>
    <property type="match status" value="1"/>
</dbReference>
<dbReference type="GO" id="GO:0003723">
    <property type="term" value="F:RNA binding"/>
    <property type="evidence" value="ECO:0007669"/>
    <property type="project" value="UniProtKB-UniRule"/>
</dbReference>
<dbReference type="Proteomes" id="UP000501466">
    <property type="component" value="Chromosome"/>
</dbReference>
<protein>
    <recommendedName>
        <fullName evidence="7">Poly(A) polymerase I</fullName>
        <shortName evidence="7">PAP I</shortName>
        <ecNumber evidence="7">2.7.7.19</ecNumber>
    </recommendedName>
</protein>
<reference evidence="14" key="1">
    <citation type="submission" date="2019-11" db="EMBL/GenBank/DDBJ databases">
        <title>Isolation and characterization of two novel species in the genus Thiomicrorhabdus.</title>
        <authorList>
            <person name="Mochizuki J."/>
            <person name="Kojima H."/>
            <person name="Fukui M."/>
        </authorList>
    </citation>
    <scope>NUCLEOTIDE SEQUENCE [LARGE SCALE GENOMIC DNA]</scope>
    <source>
        <strain evidence="14">AkT22</strain>
    </source>
</reference>
<dbReference type="InterPro" id="IPR010206">
    <property type="entry name" value="PolA_pol_I"/>
</dbReference>
<dbReference type="PANTHER" id="PTHR43051:SF1">
    <property type="entry name" value="POLYNUCLEOTIDE ADENYLYLTRANSFERASE FAMILY PROTEIN"/>
    <property type="match status" value="1"/>
</dbReference>
<dbReference type="InterPro" id="IPR025866">
    <property type="entry name" value="PolyA_pol_arg_C_dom"/>
</dbReference>
<dbReference type="RefSeq" id="WP_173291798.1">
    <property type="nucleotide sequence ID" value="NZ_AP021888.1"/>
</dbReference>
<keyword evidence="3 7" id="KW-0547">Nucleotide-binding</keyword>
<proteinExistence type="inferred from homology"/>
<keyword evidence="6 7" id="KW-0804">Transcription</keyword>
<dbReference type="GO" id="GO:0006397">
    <property type="term" value="P:mRNA processing"/>
    <property type="evidence" value="ECO:0007669"/>
    <property type="project" value="UniProtKB-KW"/>
</dbReference>
<evidence type="ECO:0000256" key="4">
    <source>
        <dbReference type="ARBA" id="ARBA00022840"/>
    </source>
</evidence>
<dbReference type="EC" id="2.7.7.19" evidence="7"/>
<dbReference type="PANTHER" id="PTHR43051">
    <property type="entry name" value="POLYNUCLEOTIDE ADENYLYLTRANSFERASE FAMILY PROTEIN"/>
    <property type="match status" value="1"/>
</dbReference>
<feature type="compositionally biased region" description="Basic residues" evidence="9">
    <location>
        <begin position="460"/>
        <end position="472"/>
    </location>
</feature>
<dbReference type="SUPFAM" id="SSF81301">
    <property type="entry name" value="Nucleotidyltransferase"/>
    <property type="match status" value="1"/>
</dbReference>
<keyword evidence="4 7" id="KW-0067">ATP-binding</keyword>
<evidence type="ECO:0000256" key="8">
    <source>
        <dbReference type="RuleBase" id="RU003953"/>
    </source>
</evidence>
<evidence type="ECO:0000256" key="3">
    <source>
        <dbReference type="ARBA" id="ARBA00022741"/>
    </source>
</evidence>
<feature type="active site" evidence="7">
    <location>
        <position position="86"/>
    </location>
</feature>
<comment type="similarity">
    <text evidence="7 8">Belongs to the tRNA nucleotidyltransferase/poly(A) polymerase family.</text>
</comment>
<dbReference type="Pfam" id="PF12626">
    <property type="entry name" value="PolyA_pol_arg_C"/>
    <property type="match status" value="1"/>
</dbReference>
<dbReference type="InterPro" id="IPR052191">
    <property type="entry name" value="tRNA_ntf/polyA_polymerase_I"/>
</dbReference>
<dbReference type="InterPro" id="IPR002646">
    <property type="entry name" value="PolA_pol_head_dom"/>
</dbReference>
<comment type="function">
    <text evidence="7">Adds poly(A) tail to the 3' end of many RNAs, which usually targets these RNAs for decay. Plays a significant role in the global control of gene expression, through influencing the rate of transcript degradation, and in the general RNA quality control.</text>
</comment>
<evidence type="ECO:0000259" key="12">
    <source>
        <dbReference type="Pfam" id="PF12627"/>
    </source>
</evidence>
<feature type="active site" evidence="7">
    <location>
        <position position="84"/>
    </location>
</feature>
<evidence type="ECO:0000313" key="13">
    <source>
        <dbReference type="EMBL" id="BBP44043.1"/>
    </source>
</evidence>
<dbReference type="GO" id="GO:1990817">
    <property type="term" value="F:poly(A) RNA polymerase activity"/>
    <property type="evidence" value="ECO:0007669"/>
    <property type="project" value="UniProtKB-UniRule"/>
</dbReference>
<evidence type="ECO:0000256" key="2">
    <source>
        <dbReference type="ARBA" id="ARBA00022679"/>
    </source>
</evidence>
<evidence type="ECO:0000256" key="6">
    <source>
        <dbReference type="ARBA" id="ARBA00023163"/>
    </source>
</evidence>